<sequence>MKFKRGPNSGPLRIPHGGKSKFQVVPIITHVVVGMICFYLGILMKMTGPVETTSCPSCPECPASQPAPEASVSRRSQEKEEGASDTTGHRFPSTLQNFMHNYGTIPREDLNSILEIGVPLDEMKPPAETKDAIILYPSANTMPKNVDSLMSMNASTATENCMSVKVILQDNKPKKKQCLVVMPQWESYHVHKFMRLEKQGTKPENPAIPLRYVSTSHRENGAFNGVPGMDTQTLPFYKTLVEYLGQLERVIAELKVELEKLNSKTIIVLVCNHGQSELLHNFVCNARAKGLDLSQLFLFATDEKTHELAQSLGIASFHDESVFMDMPEQAAGGYGDRIFAKMMMAKVYCVHLVLQCGFNVLFQDVDVVWYKDPLPYLEGPELAEWDMMFQDDGARSNRYAPYSPNTGFYYVRHNEKTVYFFNMLLRHGDYITKVKSHQAGLVAVMNEHVSWKGLRVKTFPRGDSTKFPGGAEYHRYKVAMKKWITTKSIDDKPMIFHMSWTTNKKNKRLYFEQMGEWYTAIATKKGTDECSKEGGLKCCLAQANVTCHYRDKPSAIYCGMMDPIDKGRGSFWKDDEEILTFNA</sequence>
<dbReference type="PANTHER" id="PTHR47032">
    <property type="entry name" value="UDP-D-XYLOSE:L-FUCOSE ALPHA-1,3-D-XYLOSYLTRANSFERASE-RELATED"/>
    <property type="match status" value="1"/>
</dbReference>
<dbReference type="GO" id="GO:0005794">
    <property type="term" value="C:Golgi apparatus"/>
    <property type="evidence" value="ECO:0007669"/>
    <property type="project" value="TreeGrafter"/>
</dbReference>
<feature type="domain" description="Nucleotide-diphospho-sugar transferase" evidence="3">
    <location>
        <begin position="294"/>
        <end position="509"/>
    </location>
</feature>
<dbReference type="InterPro" id="IPR005069">
    <property type="entry name" value="Nucl-diP-sugar_transferase"/>
</dbReference>
<dbReference type="AlphaFoldDB" id="A0AAD2CM70"/>
<dbReference type="InterPro" id="IPR052636">
    <property type="entry name" value="UDP-D-xylose:L-fucose_XylT"/>
</dbReference>
<name>A0AAD2CM70_9STRA</name>
<proteinExistence type="predicted"/>
<dbReference type="Proteomes" id="UP001295423">
    <property type="component" value="Unassembled WGS sequence"/>
</dbReference>
<keyword evidence="2" id="KW-1133">Transmembrane helix</keyword>
<evidence type="ECO:0000256" key="1">
    <source>
        <dbReference type="SAM" id="MobiDB-lite"/>
    </source>
</evidence>
<reference evidence="4" key="1">
    <citation type="submission" date="2023-08" db="EMBL/GenBank/DDBJ databases">
        <authorList>
            <person name="Audoor S."/>
            <person name="Bilcke G."/>
        </authorList>
    </citation>
    <scope>NUCLEOTIDE SEQUENCE</scope>
</reference>
<dbReference type="Pfam" id="PF03407">
    <property type="entry name" value="Nucleotid_trans"/>
    <property type="match status" value="1"/>
</dbReference>
<gene>
    <name evidence="4" type="ORF">CYCCA115_LOCUS6511</name>
</gene>
<accession>A0AAD2CM70</accession>
<protein>
    <recommendedName>
        <fullName evidence="3">Nucleotide-diphospho-sugar transferase domain-containing protein</fullName>
    </recommendedName>
</protein>
<keyword evidence="5" id="KW-1185">Reference proteome</keyword>
<dbReference type="PANTHER" id="PTHR47032:SF1">
    <property type="entry name" value="UDP-D-XYLOSE:L-FUCOSE ALPHA-1,3-D-XYLOSYLTRANSFERASE-RELATED"/>
    <property type="match status" value="1"/>
</dbReference>
<feature type="region of interest" description="Disordered" evidence="1">
    <location>
        <begin position="54"/>
        <end position="92"/>
    </location>
</feature>
<feature type="transmembrane region" description="Helical" evidence="2">
    <location>
        <begin position="21"/>
        <end position="44"/>
    </location>
</feature>
<keyword evidence="2" id="KW-0812">Transmembrane</keyword>
<dbReference type="GO" id="GO:0016757">
    <property type="term" value="F:glycosyltransferase activity"/>
    <property type="evidence" value="ECO:0007669"/>
    <property type="project" value="TreeGrafter"/>
</dbReference>
<organism evidence="4 5">
    <name type="scientific">Cylindrotheca closterium</name>
    <dbReference type="NCBI Taxonomy" id="2856"/>
    <lineage>
        <taxon>Eukaryota</taxon>
        <taxon>Sar</taxon>
        <taxon>Stramenopiles</taxon>
        <taxon>Ochrophyta</taxon>
        <taxon>Bacillariophyta</taxon>
        <taxon>Bacillariophyceae</taxon>
        <taxon>Bacillariophycidae</taxon>
        <taxon>Bacillariales</taxon>
        <taxon>Bacillariaceae</taxon>
        <taxon>Cylindrotheca</taxon>
    </lineage>
</organism>
<evidence type="ECO:0000256" key="2">
    <source>
        <dbReference type="SAM" id="Phobius"/>
    </source>
</evidence>
<evidence type="ECO:0000313" key="4">
    <source>
        <dbReference type="EMBL" id="CAJ1939267.1"/>
    </source>
</evidence>
<keyword evidence="2" id="KW-0472">Membrane</keyword>
<dbReference type="EMBL" id="CAKOGP040000779">
    <property type="protein sequence ID" value="CAJ1939267.1"/>
    <property type="molecule type" value="Genomic_DNA"/>
</dbReference>
<comment type="caution">
    <text evidence="4">The sequence shown here is derived from an EMBL/GenBank/DDBJ whole genome shotgun (WGS) entry which is preliminary data.</text>
</comment>
<evidence type="ECO:0000313" key="5">
    <source>
        <dbReference type="Proteomes" id="UP001295423"/>
    </source>
</evidence>
<evidence type="ECO:0000259" key="3">
    <source>
        <dbReference type="Pfam" id="PF03407"/>
    </source>
</evidence>